<dbReference type="InterPro" id="IPR036638">
    <property type="entry name" value="HLH_DNA-bd_sf"/>
</dbReference>
<evidence type="ECO:0000256" key="5">
    <source>
        <dbReference type="ARBA" id="ARBA00023242"/>
    </source>
</evidence>
<gene>
    <name evidence="8" type="ORF">F0562_035708</name>
</gene>
<keyword evidence="9" id="KW-1185">Reference proteome</keyword>
<name>A0A5J5ABQ9_9ASTE</name>
<keyword evidence="4" id="KW-0804">Transcription</keyword>
<keyword evidence="5" id="KW-0539">Nucleus</keyword>
<evidence type="ECO:0000256" key="6">
    <source>
        <dbReference type="SAM" id="MobiDB-lite"/>
    </source>
</evidence>
<dbReference type="InterPro" id="IPR045865">
    <property type="entry name" value="ACT-like_dom_sf"/>
</dbReference>
<dbReference type="SUPFAM" id="SSF47459">
    <property type="entry name" value="HLH, helix-loop-helix DNA-binding domain"/>
    <property type="match status" value="1"/>
</dbReference>
<evidence type="ECO:0000259" key="7">
    <source>
        <dbReference type="PROSITE" id="PS50888"/>
    </source>
</evidence>
<proteinExistence type="predicted"/>
<dbReference type="InterPro" id="IPR045847">
    <property type="entry name" value="AIG1-like"/>
</dbReference>
<dbReference type="PANTHER" id="PTHR45844">
    <property type="entry name" value="TRANSCRIPTION FACTOR BHLH30"/>
    <property type="match status" value="1"/>
</dbReference>
<feature type="domain" description="BHLH" evidence="7">
    <location>
        <begin position="51"/>
        <end position="102"/>
    </location>
</feature>
<dbReference type="OrthoDB" id="71302at2759"/>
<dbReference type="PANTHER" id="PTHR45844:SF25">
    <property type="entry name" value="TRANSCRIPTION FACTOR BHLH107"/>
    <property type="match status" value="1"/>
</dbReference>
<dbReference type="Gene3D" id="3.30.70.260">
    <property type="match status" value="1"/>
</dbReference>
<comment type="subcellular location">
    <subcellularLocation>
        <location evidence="1">Nucleus</location>
    </subcellularLocation>
</comment>
<dbReference type="GO" id="GO:0046983">
    <property type="term" value="F:protein dimerization activity"/>
    <property type="evidence" value="ECO:0007669"/>
    <property type="project" value="InterPro"/>
</dbReference>
<dbReference type="GO" id="GO:0005634">
    <property type="term" value="C:nucleus"/>
    <property type="evidence" value="ECO:0007669"/>
    <property type="project" value="UniProtKB-SubCell"/>
</dbReference>
<sequence length="268" mass="29264">MLPFQNDCLFQSIANRNGLVLEPNTMKTTKTGSEYWSSSSESMSRRKKSEAASKRHAIQEQKRRQRINEHLTTLRELLIPNMNSKTAKASILTETVRQVRELRKRAAEVAAALRRDGDECGGCSDGSRSFWFPGDGDEATVSYCEDGSEGRAAKATVCCEDRPGLNRELTEAIRFVGATAIRAEMATIGGRTKAELVVQWREGGGEEGAGSLKRALKAVVENRALDFSGLGHVMSVNTAPGLGYKTLVSKRARSSSSIHNGVFDHNGI</sequence>
<feature type="region of interest" description="Disordered" evidence="6">
    <location>
        <begin position="29"/>
        <end position="64"/>
    </location>
</feature>
<evidence type="ECO:0000256" key="3">
    <source>
        <dbReference type="ARBA" id="ARBA00023125"/>
    </source>
</evidence>
<dbReference type="InterPro" id="IPR011598">
    <property type="entry name" value="bHLH_dom"/>
</dbReference>
<keyword evidence="3" id="KW-0238">DNA-binding</keyword>
<dbReference type="Gene3D" id="4.10.280.10">
    <property type="entry name" value="Helix-loop-helix DNA-binding domain"/>
    <property type="match status" value="1"/>
</dbReference>
<dbReference type="PROSITE" id="PS50888">
    <property type="entry name" value="BHLH"/>
    <property type="match status" value="1"/>
</dbReference>
<keyword evidence="2" id="KW-0805">Transcription regulation</keyword>
<evidence type="ECO:0000313" key="8">
    <source>
        <dbReference type="EMBL" id="KAA8528353.1"/>
    </source>
</evidence>
<dbReference type="AlphaFoldDB" id="A0A5J5ABQ9"/>
<reference evidence="8 9" key="1">
    <citation type="submission" date="2019-09" db="EMBL/GenBank/DDBJ databases">
        <title>A chromosome-level genome assembly of the Chinese tupelo Nyssa sinensis.</title>
        <authorList>
            <person name="Yang X."/>
            <person name="Kang M."/>
            <person name="Yang Y."/>
            <person name="Xiong H."/>
            <person name="Wang M."/>
            <person name="Zhang Z."/>
            <person name="Wang Z."/>
            <person name="Wu H."/>
            <person name="Ma T."/>
            <person name="Liu J."/>
            <person name="Xi Z."/>
        </authorList>
    </citation>
    <scope>NUCLEOTIDE SEQUENCE [LARGE SCALE GENOMIC DNA]</scope>
    <source>
        <strain evidence="8">J267</strain>
        <tissue evidence="8">Leaf</tissue>
    </source>
</reference>
<dbReference type="EMBL" id="CM018045">
    <property type="protein sequence ID" value="KAA8528353.1"/>
    <property type="molecule type" value="Genomic_DNA"/>
</dbReference>
<evidence type="ECO:0000313" key="9">
    <source>
        <dbReference type="Proteomes" id="UP000325577"/>
    </source>
</evidence>
<feature type="compositionally biased region" description="Basic and acidic residues" evidence="6">
    <location>
        <begin position="49"/>
        <end position="64"/>
    </location>
</feature>
<accession>A0A5J5ABQ9</accession>
<dbReference type="GO" id="GO:0003677">
    <property type="term" value="F:DNA binding"/>
    <property type="evidence" value="ECO:0007669"/>
    <property type="project" value="UniProtKB-KW"/>
</dbReference>
<protein>
    <recommendedName>
        <fullName evidence="7">BHLH domain-containing protein</fullName>
    </recommendedName>
</protein>
<dbReference type="GO" id="GO:0003700">
    <property type="term" value="F:DNA-binding transcription factor activity"/>
    <property type="evidence" value="ECO:0007669"/>
    <property type="project" value="InterPro"/>
</dbReference>
<organism evidence="8 9">
    <name type="scientific">Nyssa sinensis</name>
    <dbReference type="NCBI Taxonomy" id="561372"/>
    <lineage>
        <taxon>Eukaryota</taxon>
        <taxon>Viridiplantae</taxon>
        <taxon>Streptophyta</taxon>
        <taxon>Embryophyta</taxon>
        <taxon>Tracheophyta</taxon>
        <taxon>Spermatophyta</taxon>
        <taxon>Magnoliopsida</taxon>
        <taxon>eudicotyledons</taxon>
        <taxon>Gunneridae</taxon>
        <taxon>Pentapetalae</taxon>
        <taxon>asterids</taxon>
        <taxon>Cornales</taxon>
        <taxon>Nyssaceae</taxon>
        <taxon>Nyssa</taxon>
    </lineage>
</organism>
<dbReference type="SMART" id="SM00353">
    <property type="entry name" value="HLH"/>
    <property type="match status" value="1"/>
</dbReference>
<dbReference type="Pfam" id="PF00010">
    <property type="entry name" value="HLH"/>
    <property type="match status" value="1"/>
</dbReference>
<dbReference type="Proteomes" id="UP000325577">
    <property type="component" value="Linkage Group LG21"/>
</dbReference>
<dbReference type="SUPFAM" id="SSF55021">
    <property type="entry name" value="ACT-like"/>
    <property type="match status" value="1"/>
</dbReference>
<evidence type="ECO:0000256" key="1">
    <source>
        <dbReference type="ARBA" id="ARBA00004123"/>
    </source>
</evidence>
<evidence type="ECO:0000256" key="4">
    <source>
        <dbReference type="ARBA" id="ARBA00023163"/>
    </source>
</evidence>
<evidence type="ECO:0000256" key="2">
    <source>
        <dbReference type="ARBA" id="ARBA00023015"/>
    </source>
</evidence>